<reference evidence="2 3" key="1">
    <citation type="journal article" date="2007" name="Science">
        <title>Sea anemone genome reveals ancestral eumetazoan gene repertoire and genomic organization.</title>
        <authorList>
            <person name="Putnam N.H."/>
            <person name="Srivastava M."/>
            <person name="Hellsten U."/>
            <person name="Dirks B."/>
            <person name="Chapman J."/>
            <person name="Salamov A."/>
            <person name="Terry A."/>
            <person name="Shapiro H."/>
            <person name="Lindquist E."/>
            <person name="Kapitonov V.V."/>
            <person name="Jurka J."/>
            <person name="Genikhovich G."/>
            <person name="Grigoriev I.V."/>
            <person name="Lucas S.M."/>
            <person name="Steele R.E."/>
            <person name="Finnerty J.R."/>
            <person name="Technau U."/>
            <person name="Martindale M.Q."/>
            <person name="Rokhsar D.S."/>
        </authorList>
    </citation>
    <scope>NUCLEOTIDE SEQUENCE [LARGE SCALE GENOMIC DNA]</scope>
    <source>
        <strain evidence="3">CH2 X CH6</strain>
    </source>
</reference>
<dbReference type="Proteomes" id="UP000001593">
    <property type="component" value="Unassembled WGS sequence"/>
</dbReference>
<dbReference type="HOGENOM" id="CLU_119711_0_0_1"/>
<evidence type="ECO:0000313" key="3">
    <source>
        <dbReference type="Proteomes" id="UP000001593"/>
    </source>
</evidence>
<dbReference type="EMBL" id="DS469649">
    <property type="protein sequence ID" value="EDO37338.1"/>
    <property type="molecule type" value="Genomic_DNA"/>
</dbReference>
<name>A7SG58_NEMVE</name>
<keyword evidence="1" id="KW-0732">Signal</keyword>
<dbReference type="SUPFAM" id="SSF56436">
    <property type="entry name" value="C-type lectin-like"/>
    <property type="match status" value="1"/>
</dbReference>
<evidence type="ECO:0000256" key="1">
    <source>
        <dbReference type="SAM" id="SignalP"/>
    </source>
</evidence>
<dbReference type="InterPro" id="IPR016187">
    <property type="entry name" value="CTDL_fold"/>
</dbReference>
<dbReference type="Gene3D" id="3.10.100.10">
    <property type="entry name" value="Mannose-Binding Protein A, subunit A"/>
    <property type="match status" value="1"/>
</dbReference>
<dbReference type="InParanoid" id="A7SG58"/>
<dbReference type="AlphaFoldDB" id="A7SG58"/>
<feature type="signal peptide" evidence="1">
    <location>
        <begin position="1"/>
        <end position="25"/>
    </location>
</feature>
<dbReference type="PhylomeDB" id="A7SG58"/>
<proteinExistence type="predicted"/>
<keyword evidence="3" id="KW-1185">Reference proteome</keyword>
<dbReference type="InterPro" id="IPR016186">
    <property type="entry name" value="C-type_lectin-like/link_sf"/>
</dbReference>
<evidence type="ECO:0008006" key="4">
    <source>
        <dbReference type="Google" id="ProtNLM"/>
    </source>
</evidence>
<gene>
    <name evidence="2" type="ORF">NEMVEDRAFT_v1g211778</name>
</gene>
<evidence type="ECO:0000313" key="2">
    <source>
        <dbReference type="EMBL" id="EDO37338.1"/>
    </source>
</evidence>
<organism evidence="2 3">
    <name type="scientific">Nematostella vectensis</name>
    <name type="common">Starlet sea anemone</name>
    <dbReference type="NCBI Taxonomy" id="45351"/>
    <lineage>
        <taxon>Eukaryota</taxon>
        <taxon>Metazoa</taxon>
        <taxon>Cnidaria</taxon>
        <taxon>Anthozoa</taxon>
        <taxon>Hexacorallia</taxon>
        <taxon>Actiniaria</taxon>
        <taxon>Edwardsiidae</taxon>
        <taxon>Nematostella</taxon>
    </lineage>
</organism>
<accession>A7SG58</accession>
<feature type="chain" id="PRO_5002714372" description="C-type lectin domain-containing protein" evidence="1">
    <location>
        <begin position="26"/>
        <end position="158"/>
    </location>
</feature>
<sequence length="158" mass="17835">MTRKRKNAAVTLLIITAFCRLAVKAEPCTSPWQCNSFTDTCYFVSNDTVMNFDKAKLRCFEAGAQLFVKPPGYWHTQVFSDINGIIYGLSTGRYHVGLKKNNSGLYWLDGTYLQLSSNGGYLYFMSAYNISHGSDSCRTSRFICQKSSNVFNVLRNIS</sequence>
<protein>
    <recommendedName>
        <fullName evidence="4">C-type lectin domain-containing protein</fullName>
    </recommendedName>
</protein>